<keyword evidence="4" id="KW-0547">Nucleotide-binding</keyword>
<feature type="region of interest" description="Disordered" evidence="18">
    <location>
        <begin position="871"/>
        <end position="907"/>
    </location>
</feature>
<feature type="region of interest" description="Disordered" evidence="18">
    <location>
        <begin position="1079"/>
        <end position="1110"/>
    </location>
</feature>
<feature type="domain" description="TNFR-Cys" evidence="19">
    <location>
        <begin position="1217"/>
        <end position="1258"/>
    </location>
</feature>
<dbReference type="Pfam" id="PF23109">
    <property type="entry name" value="ARCH_RTEL1"/>
    <property type="match status" value="1"/>
</dbReference>
<dbReference type="InterPro" id="IPR006554">
    <property type="entry name" value="Helicase-like_DEXD_c2"/>
</dbReference>
<dbReference type="GO" id="GO:0051539">
    <property type="term" value="F:4 iron, 4 sulfur cluster binding"/>
    <property type="evidence" value="ECO:0007669"/>
    <property type="project" value="UniProtKB-KW"/>
</dbReference>
<evidence type="ECO:0000256" key="7">
    <source>
        <dbReference type="ARBA" id="ARBA00022806"/>
    </source>
</evidence>
<keyword evidence="9" id="KW-0408">Iron</keyword>
<dbReference type="GO" id="GO:0006281">
    <property type="term" value="P:DNA repair"/>
    <property type="evidence" value="ECO:0007669"/>
    <property type="project" value="UniProtKB-KW"/>
</dbReference>
<evidence type="ECO:0000256" key="1">
    <source>
        <dbReference type="ARBA" id="ARBA00004123"/>
    </source>
</evidence>
<evidence type="ECO:0000259" key="19">
    <source>
        <dbReference type="PROSITE" id="PS50050"/>
    </source>
</evidence>
<feature type="compositionally biased region" description="Basic and acidic residues" evidence="18">
    <location>
        <begin position="879"/>
        <end position="889"/>
    </location>
</feature>
<keyword evidence="6" id="KW-0378">Hydrolase</keyword>
<dbReference type="PANTHER" id="PTHR11472">
    <property type="entry name" value="DNA REPAIR DEAD HELICASE RAD3/XP-D SUBFAMILY MEMBER"/>
    <property type="match status" value="1"/>
</dbReference>
<dbReference type="InterPro" id="IPR045028">
    <property type="entry name" value="DinG/Rad3-like"/>
</dbReference>
<dbReference type="Pfam" id="PF00020">
    <property type="entry name" value="TNFR_c6"/>
    <property type="match status" value="2"/>
</dbReference>
<comment type="caution">
    <text evidence="17">Lacks conserved residue(s) required for the propagation of feature annotation.</text>
</comment>
<keyword evidence="22" id="KW-1185">Reference proteome</keyword>
<keyword evidence="11" id="KW-0238">DNA-binding</keyword>
<keyword evidence="5" id="KW-0227">DNA damage</keyword>
<evidence type="ECO:0000256" key="2">
    <source>
        <dbReference type="ARBA" id="ARBA00022485"/>
    </source>
</evidence>
<evidence type="ECO:0000256" key="14">
    <source>
        <dbReference type="ARBA" id="ARBA00023242"/>
    </source>
</evidence>
<dbReference type="InterPro" id="IPR057498">
    <property type="entry name" value="Rtel1_ARCH"/>
</dbReference>
<evidence type="ECO:0000313" key="22">
    <source>
        <dbReference type="Proteomes" id="UP000736164"/>
    </source>
</evidence>
<feature type="disulfide bond" evidence="17">
    <location>
        <begin position="1240"/>
        <end position="1258"/>
    </location>
</feature>
<evidence type="ECO:0000256" key="6">
    <source>
        <dbReference type="ARBA" id="ARBA00022801"/>
    </source>
</evidence>
<evidence type="ECO:0000256" key="3">
    <source>
        <dbReference type="ARBA" id="ARBA00022723"/>
    </source>
</evidence>
<dbReference type="GO" id="GO:0006310">
    <property type="term" value="P:DNA recombination"/>
    <property type="evidence" value="ECO:0007669"/>
    <property type="project" value="InterPro"/>
</dbReference>
<dbReference type="InterPro" id="IPR010614">
    <property type="entry name" value="RAD3-like_helicase_DEAD"/>
</dbReference>
<dbReference type="GO" id="GO:0046872">
    <property type="term" value="F:metal ion binding"/>
    <property type="evidence" value="ECO:0007669"/>
    <property type="project" value="UniProtKB-KW"/>
</dbReference>
<keyword evidence="10" id="KW-0411">Iron-sulfur</keyword>
<dbReference type="GO" id="GO:0005524">
    <property type="term" value="F:ATP binding"/>
    <property type="evidence" value="ECO:0007669"/>
    <property type="project" value="UniProtKB-KW"/>
</dbReference>
<accession>A0A8J7TFJ6</accession>
<dbReference type="PANTHER" id="PTHR11472:SF34">
    <property type="entry name" value="REGULATOR OF TELOMERE ELONGATION HELICASE 1"/>
    <property type="match status" value="1"/>
</dbReference>
<dbReference type="CDD" id="cd10575">
    <property type="entry name" value="TNFRSF6B"/>
    <property type="match status" value="1"/>
</dbReference>
<feature type="non-terminal residue" evidence="21">
    <location>
        <position position="1441"/>
    </location>
</feature>
<keyword evidence="7 21" id="KW-0347">Helicase</keyword>
<dbReference type="InterPro" id="IPR030845">
    <property type="entry name" value="RTEL1"/>
</dbReference>
<dbReference type="GO" id="GO:0003678">
    <property type="term" value="F:DNA helicase activity"/>
    <property type="evidence" value="ECO:0007669"/>
    <property type="project" value="InterPro"/>
</dbReference>
<dbReference type="Proteomes" id="UP000736164">
    <property type="component" value="Unassembled WGS sequence"/>
</dbReference>
<dbReference type="SMART" id="SM00488">
    <property type="entry name" value="DEXDc2"/>
    <property type="match status" value="1"/>
</dbReference>
<evidence type="ECO:0000256" key="17">
    <source>
        <dbReference type="PROSITE-ProRule" id="PRU00206"/>
    </source>
</evidence>
<evidence type="ECO:0000256" key="15">
    <source>
        <dbReference type="ARBA" id="ARBA00049360"/>
    </source>
</evidence>
<feature type="region of interest" description="Disordered" evidence="18">
    <location>
        <begin position="1050"/>
        <end position="1069"/>
    </location>
</feature>
<dbReference type="SUPFAM" id="SSF52540">
    <property type="entry name" value="P-loop containing nucleoside triphosphate hydrolases"/>
    <property type="match status" value="1"/>
</dbReference>
<dbReference type="GO" id="GO:0006260">
    <property type="term" value="P:DNA replication"/>
    <property type="evidence" value="ECO:0007669"/>
    <property type="project" value="InterPro"/>
</dbReference>
<dbReference type="InterPro" id="IPR001368">
    <property type="entry name" value="TNFR/NGFR_Cys_rich_reg"/>
</dbReference>
<evidence type="ECO:0000256" key="13">
    <source>
        <dbReference type="ARBA" id="ARBA00023235"/>
    </source>
</evidence>
<keyword evidence="13" id="KW-0413">Isomerase</keyword>
<feature type="domain" description="Helicase ATP-binding" evidence="20">
    <location>
        <begin position="7"/>
        <end position="326"/>
    </location>
</feature>
<evidence type="ECO:0000256" key="12">
    <source>
        <dbReference type="ARBA" id="ARBA00023204"/>
    </source>
</evidence>
<dbReference type="GO" id="GO:0016818">
    <property type="term" value="F:hydrolase activity, acting on acid anhydrides, in phosphorus-containing anhydrides"/>
    <property type="evidence" value="ECO:0007669"/>
    <property type="project" value="InterPro"/>
</dbReference>
<dbReference type="Gene3D" id="2.10.50.10">
    <property type="entry name" value="Tumor Necrosis Factor Receptor, subunit A, domain 2"/>
    <property type="match status" value="2"/>
</dbReference>
<feature type="disulfide bond" evidence="17">
    <location>
        <begin position="1218"/>
        <end position="1233"/>
    </location>
</feature>
<evidence type="ECO:0000259" key="20">
    <source>
        <dbReference type="PROSITE" id="PS51193"/>
    </source>
</evidence>
<protein>
    <recommendedName>
        <fullName evidence="16">Regulator of telomere elongation helicase 1 homolog</fullName>
    </recommendedName>
</protein>
<keyword evidence="8" id="KW-0067">ATP-binding</keyword>
<dbReference type="Pfam" id="PF13307">
    <property type="entry name" value="Helicase_C_2"/>
    <property type="match status" value="1"/>
</dbReference>
<dbReference type="InterPro" id="IPR014013">
    <property type="entry name" value="Helic_SF1/SF2_ATP-bd_DinG/Rad3"/>
</dbReference>
<dbReference type="FunFam" id="1.20.1160.20:FF:000006">
    <property type="entry name" value="Regulator of telomere elongation helicase 1"/>
    <property type="match status" value="1"/>
</dbReference>
<keyword evidence="12" id="KW-0234">DNA repair</keyword>
<comment type="catalytic activity">
    <reaction evidence="15">
        <text>ATP + H2O = ADP + phosphate + H(+)</text>
        <dbReference type="Rhea" id="RHEA:13065"/>
        <dbReference type="ChEBI" id="CHEBI:15377"/>
        <dbReference type="ChEBI" id="CHEBI:15378"/>
        <dbReference type="ChEBI" id="CHEBI:30616"/>
        <dbReference type="ChEBI" id="CHEBI:43474"/>
        <dbReference type="ChEBI" id="CHEBI:456216"/>
    </reaction>
</comment>
<dbReference type="Pfam" id="PF06733">
    <property type="entry name" value="DEAD_2"/>
    <property type="match status" value="1"/>
</dbReference>
<keyword evidence="3" id="KW-0479">Metal-binding</keyword>
<dbReference type="GO" id="GO:0010569">
    <property type="term" value="P:regulation of double-strand break repair via homologous recombination"/>
    <property type="evidence" value="ECO:0007669"/>
    <property type="project" value="TreeGrafter"/>
</dbReference>
<dbReference type="Pfam" id="PF23116">
    <property type="entry name" value="HHD_RTEL1"/>
    <property type="match status" value="2"/>
</dbReference>
<dbReference type="InterPro" id="IPR006555">
    <property type="entry name" value="ATP-dep_Helicase_C"/>
</dbReference>
<organism evidence="21 22">
    <name type="scientific">Atractosteus spatula</name>
    <name type="common">Alligator gar</name>
    <name type="synonym">Lepisosteus spatula</name>
    <dbReference type="NCBI Taxonomy" id="7917"/>
    <lineage>
        <taxon>Eukaryota</taxon>
        <taxon>Metazoa</taxon>
        <taxon>Chordata</taxon>
        <taxon>Craniata</taxon>
        <taxon>Vertebrata</taxon>
        <taxon>Euteleostomi</taxon>
        <taxon>Actinopterygii</taxon>
        <taxon>Neopterygii</taxon>
        <taxon>Holostei</taxon>
        <taxon>Semionotiformes</taxon>
        <taxon>Lepisosteidae</taxon>
        <taxon>Atractosteus</taxon>
    </lineage>
</organism>
<feature type="repeat" description="TNFR-Cys" evidence="17">
    <location>
        <begin position="1217"/>
        <end position="1258"/>
    </location>
</feature>
<dbReference type="SMART" id="SM00208">
    <property type="entry name" value="TNFR"/>
    <property type="match status" value="3"/>
</dbReference>
<dbReference type="GO" id="GO:1904430">
    <property type="term" value="P:negative regulation of t-circle formation"/>
    <property type="evidence" value="ECO:0007669"/>
    <property type="project" value="TreeGrafter"/>
</dbReference>
<dbReference type="CDD" id="cd18788">
    <property type="entry name" value="SF2_C_XPD"/>
    <property type="match status" value="1"/>
</dbReference>
<dbReference type="HAMAP" id="MF_03065">
    <property type="entry name" value="RTEL1"/>
    <property type="match status" value="1"/>
</dbReference>
<sequence>MPKITLKGIAVDFPFTPYKCQEDYMNKVIECLQNRVNGVLESPTGTGKTLCLLCASLAWRDHFKDTISARKIAEKMGGVELFPDRPLSSWGSSATDGDTPAYYTDIPKIIYSSRTHSQLTQVIGELKNTAYSASCAFNTDSATQHLILKKPRFFTVCVHAMRPKVCVLGSREQLCINPDVMRQESNHIKVHMCRAKMSTRSCLYYNNVEEKSTEKELVNTILDVEDLVKSGNKHRVCPYYLSRSLKQQADIIFTPYNYLLDPKSRRAHNIDLKGAVVIFDEAHNVEKMCEESTSFDLTPYDLATGIEAVNQVLVEQASQAGQNDVNEDFNVETLNSGLKMDIAIIAKIKRILLDLEAAIDSFEIPADGKGVTKPGSFIYELFRKVHLTFETKSSVLEALEQITGFLAGRPGVFINTAGLQKLSDIIQIVFSVDPPEGAPGLDMEQSIAKHYKVHIHRDTSSHKKKQSTDIWSSSSSKKQGNVLSYWCFSPGFSMQELLHQGVRCIILTSGTLSPLSSFTSEMQIPFPVSLENPHVIAKHQIFVSIIPKGPDNVQLSSAFDRRKRSKFFFKKTFRGSLSVNVGRVVPHGLLVFFPSYPVMDKTIEYWKENGHCGRIEDVKPMFVEPRGKGTFTEVIDGYYSKVIDPKLNGASFFAVCRGKASEGLDFSDSNGRGVIITGLPFPPRMDPRVILKMQFLDEMRRKASGGVKYLSGQEWYRQQASRAVNQAIGRVIRHREDYGAIFLCDHRFMSADARSQLPSWVRPYVRVYDNFGHVIRDVAQFFRVAQKIVPPPKGKASLSKCAAVCSSRDTSRSCAASASPLSARGLSVQKAKALEAHVPSLKKRRLDDSAAQDGLSRLCIEYESEMESGRRKPASLLDALDHNERKRGEEEEQLVGEEKASRLSTLSLQHDKRLEDELRGGKRRIKVVQDRDRSGSLSASEQTKADKAKAFMAAVRQALSQASYERFTKAMQQYKRADDLGAVLAELAELFAGDSNKHHLLRDFYQFVRPHHKRGFDEACQELTGKGCGFKPEHTLSKEEKERLLLQTGKEDKTQEAGQCASPGESDASTQLNASLQLNRGGSHLHTGGLSQVDSHPSHQMVPKDKPQNLSAHKNQVLSTYLSDVKKAIGPAKYSQFHEAIQHYKKTDHYDSMVSTVTVWFCCSVLVFAAGSGGASLTPTYPWKDDKTGEAVTCEKCPPGTHVKRHCGRDRRTECAPCPGLHYTEFWNYIDECRYCNVFCTENEFEKRKCSPTHNRLCECRAGFYRRYEFCIRHSVCPAGEGVVANGTAHQDVQCQTCPSGSYSSSPSGTEPCRPHRCCPPGQLAIPGDEKHDAFCSSCKKYGSEEIAKSVEAKRLCDREVMEYMAQQHLSEKKLKRLVTVAKRRIRENTTEQGEGTLLSLLDSISKNEQGRDFIEEILFILKKAKLANLEKKVKRWFMER</sequence>
<evidence type="ECO:0000256" key="4">
    <source>
        <dbReference type="ARBA" id="ARBA00022741"/>
    </source>
</evidence>
<evidence type="ECO:0000256" key="10">
    <source>
        <dbReference type="ARBA" id="ARBA00023014"/>
    </source>
</evidence>
<gene>
    <name evidence="21" type="primary">Rtel1</name>
    <name evidence="21" type="ORF">GTO95_0006102</name>
</gene>
<dbReference type="Gene3D" id="3.40.50.300">
    <property type="entry name" value="P-loop containing nucleotide triphosphate hydrolases"/>
    <property type="match status" value="2"/>
</dbReference>
<dbReference type="CDD" id="cd13932">
    <property type="entry name" value="HN_RTEL1"/>
    <property type="match status" value="1"/>
</dbReference>
<dbReference type="GO" id="GO:0045910">
    <property type="term" value="P:negative regulation of DNA recombination"/>
    <property type="evidence" value="ECO:0007669"/>
    <property type="project" value="TreeGrafter"/>
</dbReference>
<dbReference type="GO" id="GO:0005634">
    <property type="term" value="C:nucleus"/>
    <property type="evidence" value="ECO:0007669"/>
    <property type="project" value="UniProtKB-SubCell"/>
</dbReference>
<dbReference type="NCBIfam" id="TIGR00604">
    <property type="entry name" value="rad3"/>
    <property type="match status" value="1"/>
</dbReference>
<dbReference type="PROSITE" id="PS51193">
    <property type="entry name" value="HELICASE_ATP_BIND_2"/>
    <property type="match status" value="1"/>
</dbReference>
<dbReference type="SUPFAM" id="SSF57586">
    <property type="entry name" value="TNF receptor-like"/>
    <property type="match status" value="2"/>
</dbReference>
<comment type="caution">
    <text evidence="21">The sequence shown here is derived from an EMBL/GenBank/DDBJ whole genome shotgun (WGS) entry which is preliminary data.</text>
</comment>
<keyword evidence="17" id="KW-1015">Disulfide bond</keyword>
<evidence type="ECO:0000256" key="16">
    <source>
        <dbReference type="ARBA" id="ARBA00073810"/>
    </source>
</evidence>
<keyword evidence="14" id="KW-0539">Nucleus</keyword>
<dbReference type="Gene3D" id="1.20.1160.20">
    <property type="match status" value="2"/>
</dbReference>
<evidence type="ECO:0000256" key="18">
    <source>
        <dbReference type="SAM" id="MobiDB-lite"/>
    </source>
</evidence>
<dbReference type="CDD" id="cd17970">
    <property type="entry name" value="DEAHc_FancJ"/>
    <property type="match status" value="1"/>
</dbReference>
<feature type="non-terminal residue" evidence="21">
    <location>
        <position position="1"/>
    </location>
</feature>
<dbReference type="EMBL" id="JAAWVO010056285">
    <property type="protein sequence ID" value="MBN3321649.1"/>
    <property type="molecule type" value="Genomic_DNA"/>
</dbReference>
<dbReference type="InterPro" id="IPR027417">
    <property type="entry name" value="P-loop_NTPase"/>
</dbReference>
<evidence type="ECO:0000256" key="8">
    <source>
        <dbReference type="ARBA" id="ARBA00022840"/>
    </source>
</evidence>
<dbReference type="GO" id="GO:0070182">
    <property type="term" value="F:DNA polymerase binding"/>
    <property type="evidence" value="ECO:0007669"/>
    <property type="project" value="TreeGrafter"/>
</dbReference>
<dbReference type="InterPro" id="IPR034023">
    <property type="entry name" value="TNFRSF6B_N"/>
</dbReference>
<reference evidence="21" key="1">
    <citation type="journal article" date="2021" name="Cell">
        <title>Tracing the genetic footprints of vertebrate landing in non-teleost ray-finned fishes.</title>
        <authorList>
            <person name="Bi X."/>
            <person name="Wang K."/>
            <person name="Yang L."/>
            <person name="Pan H."/>
            <person name="Jiang H."/>
            <person name="Wei Q."/>
            <person name="Fang M."/>
            <person name="Yu H."/>
            <person name="Zhu C."/>
            <person name="Cai Y."/>
            <person name="He Y."/>
            <person name="Gan X."/>
            <person name="Zeng H."/>
            <person name="Yu D."/>
            <person name="Zhu Y."/>
            <person name="Jiang H."/>
            <person name="Qiu Q."/>
            <person name="Yang H."/>
            <person name="Zhang Y.E."/>
            <person name="Wang W."/>
            <person name="Zhu M."/>
            <person name="He S."/>
            <person name="Zhang G."/>
        </authorList>
    </citation>
    <scope>NUCLEOTIDE SEQUENCE</scope>
    <source>
        <strain evidence="21">Allg_001</strain>
    </source>
</reference>
<proteinExistence type="inferred from homology"/>
<evidence type="ECO:0000313" key="21">
    <source>
        <dbReference type="EMBL" id="MBN3321649.1"/>
    </source>
</evidence>
<dbReference type="PROSITE" id="PS50050">
    <property type="entry name" value="TNFR_NGFR_2"/>
    <property type="match status" value="1"/>
</dbReference>
<comment type="subcellular location">
    <subcellularLocation>
        <location evidence="1">Nucleus</location>
    </subcellularLocation>
</comment>
<evidence type="ECO:0000256" key="5">
    <source>
        <dbReference type="ARBA" id="ARBA00022763"/>
    </source>
</evidence>
<dbReference type="SMART" id="SM00491">
    <property type="entry name" value="HELICc2"/>
    <property type="match status" value="1"/>
</dbReference>
<evidence type="ECO:0000256" key="11">
    <source>
        <dbReference type="ARBA" id="ARBA00023125"/>
    </source>
</evidence>
<dbReference type="InterPro" id="IPR013020">
    <property type="entry name" value="Rad3/Chl1-like"/>
</dbReference>
<dbReference type="FunFam" id="3.40.50.300:FF:000431">
    <property type="entry name" value="Regulator of telomere elongation helicase 1"/>
    <property type="match status" value="1"/>
</dbReference>
<dbReference type="GO" id="GO:0090657">
    <property type="term" value="P:telomeric loop disassembly"/>
    <property type="evidence" value="ECO:0007669"/>
    <property type="project" value="TreeGrafter"/>
</dbReference>
<name>A0A8J7TFJ6_ATRSP</name>
<dbReference type="InterPro" id="IPR049909">
    <property type="entry name" value="Rtel1_HHD"/>
</dbReference>
<dbReference type="GO" id="GO:0003677">
    <property type="term" value="F:DNA binding"/>
    <property type="evidence" value="ECO:0007669"/>
    <property type="project" value="UniProtKB-KW"/>
</dbReference>
<evidence type="ECO:0000256" key="9">
    <source>
        <dbReference type="ARBA" id="ARBA00023004"/>
    </source>
</evidence>
<keyword evidence="2" id="KW-0004">4Fe-4S</keyword>